<accession>A0AAN7WFF5</accession>
<name>A0AAN7WFF5_9SACH</name>
<dbReference type="EMBL" id="JAWIZZ010000053">
    <property type="protein sequence ID" value="KAK5778673.1"/>
    <property type="molecule type" value="Genomic_DNA"/>
</dbReference>
<keyword evidence="2" id="KW-1185">Reference proteome</keyword>
<dbReference type="InterPro" id="IPR021463">
    <property type="entry name" value="Methyltransf_34"/>
</dbReference>
<dbReference type="AlphaFoldDB" id="A0AAN7WFF5"/>
<gene>
    <name evidence="1" type="ORF">RI543_004344</name>
</gene>
<evidence type="ECO:0000313" key="2">
    <source>
        <dbReference type="Proteomes" id="UP001306508"/>
    </source>
</evidence>
<dbReference type="Pfam" id="PF11312">
    <property type="entry name" value="Methyltransf_34"/>
    <property type="match status" value="1"/>
</dbReference>
<sequence>MSEKQLPSHNKITLPPQEIIDLFKVTFSNELYVTDFNQLLEQIQKVKTELYNREYIEAFNEDWKRVAYCCRWTPSRAISYASLLSHFPEIVDIITKSNESNNNNNNNGSKILCVGGGAGAELIAITSIFTPFIHTKKKKNIDNDSKNTLLEVTLIDIANWDHVIKRIMDQVKEKWLYNNIWKTYKVNFLNHDILRSIDDEDVKNATSLKKLNLITMLFTTNELFKEDRARSIRFLQRLNQQCQQGCYLLILESAGSYSHITVGSKKFPIQFLIDTILIGAQGKGIEGCWELISQNDSIWYRCDNTLDYPIRLENMRFFYRLYRKK</sequence>
<reference evidence="2" key="1">
    <citation type="submission" date="2023-07" db="EMBL/GenBank/DDBJ databases">
        <title>A draft genome of Kazachstania heterogenica Y-27499.</title>
        <authorList>
            <person name="Donic C."/>
            <person name="Kralova J.S."/>
            <person name="Fidel L."/>
            <person name="Ben-Dor S."/>
            <person name="Jung S."/>
        </authorList>
    </citation>
    <scope>NUCLEOTIDE SEQUENCE [LARGE SCALE GENOMIC DNA]</scope>
    <source>
        <strain evidence="2">Y27499</strain>
    </source>
</reference>
<proteinExistence type="predicted"/>
<dbReference type="Proteomes" id="UP001306508">
    <property type="component" value="Unassembled WGS sequence"/>
</dbReference>
<protein>
    <submittedName>
        <fullName evidence="1">Uncharacterized protein</fullName>
    </submittedName>
</protein>
<evidence type="ECO:0000313" key="1">
    <source>
        <dbReference type="EMBL" id="KAK5778673.1"/>
    </source>
</evidence>
<organism evidence="1 2">
    <name type="scientific">Arxiozyma heterogenica</name>
    <dbReference type="NCBI Taxonomy" id="278026"/>
    <lineage>
        <taxon>Eukaryota</taxon>
        <taxon>Fungi</taxon>
        <taxon>Dikarya</taxon>
        <taxon>Ascomycota</taxon>
        <taxon>Saccharomycotina</taxon>
        <taxon>Saccharomycetes</taxon>
        <taxon>Saccharomycetales</taxon>
        <taxon>Saccharomycetaceae</taxon>
        <taxon>Arxiozyma</taxon>
    </lineage>
</organism>
<comment type="caution">
    <text evidence="1">The sequence shown here is derived from an EMBL/GenBank/DDBJ whole genome shotgun (WGS) entry which is preliminary data.</text>
</comment>